<sequence>MTAITIRDVPDGVVDSLKVRAAQAGKSLQAYALELLSREAAKPTLAEMAARLERETRTELSTTDILDAIEDGRDRQVPD</sequence>
<dbReference type="Proteomes" id="UP000655287">
    <property type="component" value="Unassembled WGS sequence"/>
</dbReference>
<evidence type="ECO:0000259" key="1">
    <source>
        <dbReference type="Pfam" id="PF22513"/>
    </source>
</evidence>
<dbReference type="EMBL" id="BOOU01000003">
    <property type="protein sequence ID" value="GII75319.1"/>
    <property type="molecule type" value="Genomic_DNA"/>
</dbReference>
<dbReference type="AlphaFoldDB" id="A0A919QWD3"/>
<gene>
    <name evidence="2" type="ORF">Sru01_03010</name>
</gene>
<protein>
    <recommendedName>
        <fullName evidence="1">Antitoxin FitA-like ribbon-helix-helix domain-containing protein</fullName>
    </recommendedName>
</protein>
<organism evidence="2 3">
    <name type="scientific">Sphaerisporangium rufum</name>
    <dbReference type="NCBI Taxonomy" id="1381558"/>
    <lineage>
        <taxon>Bacteria</taxon>
        <taxon>Bacillati</taxon>
        <taxon>Actinomycetota</taxon>
        <taxon>Actinomycetes</taxon>
        <taxon>Streptosporangiales</taxon>
        <taxon>Streptosporangiaceae</taxon>
        <taxon>Sphaerisporangium</taxon>
    </lineage>
</organism>
<keyword evidence="3" id="KW-1185">Reference proteome</keyword>
<reference evidence="2" key="1">
    <citation type="submission" date="2021-01" db="EMBL/GenBank/DDBJ databases">
        <title>Whole genome shotgun sequence of Sphaerisporangium rufum NBRC 109079.</title>
        <authorList>
            <person name="Komaki H."/>
            <person name="Tamura T."/>
        </authorList>
    </citation>
    <scope>NUCLEOTIDE SEQUENCE</scope>
    <source>
        <strain evidence="2">NBRC 109079</strain>
    </source>
</reference>
<dbReference type="InterPro" id="IPR010985">
    <property type="entry name" value="Ribbon_hlx_hlx"/>
</dbReference>
<dbReference type="Pfam" id="PF22513">
    <property type="entry name" value="FitA-like_RHH"/>
    <property type="match status" value="1"/>
</dbReference>
<dbReference type="InterPro" id="IPR053853">
    <property type="entry name" value="FitA-like_RHH"/>
</dbReference>
<evidence type="ECO:0000313" key="2">
    <source>
        <dbReference type="EMBL" id="GII75319.1"/>
    </source>
</evidence>
<evidence type="ECO:0000313" key="3">
    <source>
        <dbReference type="Proteomes" id="UP000655287"/>
    </source>
</evidence>
<comment type="caution">
    <text evidence="2">The sequence shown here is derived from an EMBL/GenBank/DDBJ whole genome shotgun (WGS) entry which is preliminary data.</text>
</comment>
<dbReference type="SUPFAM" id="SSF47598">
    <property type="entry name" value="Ribbon-helix-helix"/>
    <property type="match status" value="1"/>
</dbReference>
<name>A0A919QWD3_9ACTN</name>
<dbReference type="GO" id="GO:0006355">
    <property type="term" value="P:regulation of DNA-templated transcription"/>
    <property type="evidence" value="ECO:0007669"/>
    <property type="project" value="InterPro"/>
</dbReference>
<feature type="domain" description="Antitoxin FitA-like ribbon-helix-helix" evidence="1">
    <location>
        <begin position="3"/>
        <end position="39"/>
    </location>
</feature>
<proteinExistence type="predicted"/>
<accession>A0A919QWD3</accession>
<dbReference type="RefSeq" id="WP_203981973.1">
    <property type="nucleotide sequence ID" value="NZ_BOOU01000003.1"/>
</dbReference>